<gene>
    <name evidence="10" type="ORF">UFOPK3770_00807</name>
</gene>
<keyword evidence="5" id="KW-0520">NAD</keyword>
<dbReference type="EMBL" id="CAESAJ010000081">
    <property type="protein sequence ID" value="CAB4339117.1"/>
    <property type="molecule type" value="Genomic_DNA"/>
</dbReference>
<comment type="pathway">
    <text evidence="1">Amino-acid degradation; L-proline degradation into L-glutamate; L-glutamate from L-proline: step 2/2.</text>
</comment>
<dbReference type="InterPro" id="IPR016160">
    <property type="entry name" value="Ald_DH_CS_CYS"/>
</dbReference>
<comment type="catalytic activity">
    <reaction evidence="8">
        <text>L-glutamate 5-semialdehyde + NAD(+) + H2O = L-glutamate + NADH + 2 H(+)</text>
        <dbReference type="Rhea" id="RHEA:30235"/>
        <dbReference type="ChEBI" id="CHEBI:15377"/>
        <dbReference type="ChEBI" id="CHEBI:15378"/>
        <dbReference type="ChEBI" id="CHEBI:29985"/>
        <dbReference type="ChEBI" id="CHEBI:57540"/>
        <dbReference type="ChEBI" id="CHEBI:57945"/>
        <dbReference type="ChEBI" id="CHEBI:58066"/>
        <dbReference type="EC" id="1.2.1.88"/>
    </reaction>
</comment>
<dbReference type="InterPro" id="IPR016162">
    <property type="entry name" value="Ald_DH_N"/>
</dbReference>
<evidence type="ECO:0000259" key="9">
    <source>
        <dbReference type="Pfam" id="PF00171"/>
    </source>
</evidence>
<evidence type="ECO:0000256" key="5">
    <source>
        <dbReference type="ARBA" id="ARBA00023027"/>
    </source>
</evidence>
<dbReference type="GO" id="GO:0009898">
    <property type="term" value="C:cytoplasmic side of plasma membrane"/>
    <property type="evidence" value="ECO:0007669"/>
    <property type="project" value="TreeGrafter"/>
</dbReference>
<evidence type="ECO:0000256" key="1">
    <source>
        <dbReference type="ARBA" id="ARBA00004786"/>
    </source>
</evidence>
<dbReference type="NCBIfam" id="TIGR01236">
    <property type="entry name" value="D1pyr5carbox1"/>
    <property type="match status" value="1"/>
</dbReference>
<dbReference type="InterPro" id="IPR016163">
    <property type="entry name" value="Ald_DH_C"/>
</dbReference>
<reference evidence="10" key="1">
    <citation type="submission" date="2020-05" db="EMBL/GenBank/DDBJ databases">
        <authorList>
            <person name="Chiriac C."/>
            <person name="Salcher M."/>
            <person name="Ghai R."/>
            <person name="Kavagutti S V."/>
        </authorList>
    </citation>
    <scope>NUCLEOTIDE SEQUENCE</scope>
</reference>
<evidence type="ECO:0000256" key="6">
    <source>
        <dbReference type="ARBA" id="ARBA00023062"/>
    </source>
</evidence>
<dbReference type="Pfam" id="PF00171">
    <property type="entry name" value="Aldedh"/>
    <property type="match status" value="1"/>
</dbReference>
<evidence type="ECO:0000256" key="3">
    <source>
        <dbReference type="ARBA" id="ARBA00012884"/>
    </source>
</evidence>
<evidence type="ECO:0000256" key="7">
    <source>
        <dbReference type="ARBA" id="ARBA00032259"/>
    </source>
</evidence>
<organism evidence="10">
    <name type="scientific">freshwater metagenome</name>
    <dbReference type="NCBI Taxonomy" id="449393"/>
    <lineage>
        <taxon>unclassified sequences</taxon>
        <taxon>metagenomes</taxon>
        <taxon>ecological metagenomes</taxon>
    </lineage>
</organism>
<keyword evidence="6" id="KW-0642">Proline metabolism</keyword>
<dbReference type="UniPathway" id="UPA00261">
    <property type="reaction ID" value="UER00374"/>
</dbReference>
<name>A0A6J5ZDF7_9ZZZZ</name>
<evidence type="ECO:0000256" key="4">
    <source>
        <dbReference type="ARBA" id="ARBA00023002"/>
    </source>
</evidence>
<dbReference type="GO" id="GO:0003842">
    <property type="term" value="F:L-glutamate gamma-semialdehyde dehydrogenase activity"/>
    <property type="evidence" value="ECO:0007669"/>
    <property type="project" value="UniProtKB-EC"/>
</dbReference>
<feature type="domain" description="Aldehyde dehydrogenase" evidence="9">
    <location>
        <begin position="57"/>
        <end position="511"/>
    </location>
</feature>
<evidence type="ECO:0000256" key="2">
    <source>
        <dbReference type="ARBA" id="ARBA00009986"/>
    </source>
</evidence>
<evidence type="ECO:0000256" key="8">
    <source>
        <dbReference type="ARBA" id="ARBA00048142"/>
    </source>
</evidence>
<keyword evidence="4" id="KW-0560">Oxidoreductase</keyword>
<dbReference type="InterPro" id="IPR015590">
    <property type="entry name" value="Aldehyde_DH_dom"/>
</dbReference>
<dbReference type="InterPro" id="IPR050485">
    <property type="entry name" value="Proline_metab_enzyme"/>
</dbReference>
<dbReference type="InterPro" id="IPR029510">
    <property type="entry name" value="Ald_DH_CS_GLU"/>
</dbReference>
<dbReference type="Gene3D" id="3.40.605.10">
    <property type="entry name" value="Aldehyde Dehydrogenase, Chain A, domain 1"/>
    <property type="match status" value="1"/>
</dbReference>
<dbReference type="InterPro" id="IPR005931">
    <property type="entry name" value="P5CDH/ALDH4A1"/>
</dbReference>
<dbReference type="AlphaFoldDB" id="A0A6J5ZDF7"/>
<comment type="similarity">
    <text evidence="2">Belongs to the aldehyde dehydrogenase family.</text>
</comment>
<dbReference type="Gene3D" id="3.40.309.10">
    <property type="entry name" value="Aldehyde Dehydrogenase, Chain A, domain 2"/>
    <property type="match status" value="1"/>
</dbReference>
<proteinExistence type="inferred from homology"/>
<dbReference type="PROSITE" id="PS00687">
    <property type="entry name" value="ALDEHYDE_DEHYDR_GLU"/>
    <property type="match status" value="1"/>
</dbReference>
<dbReference type="SUPFAM" id="SSF53720">
    <property type="entry name" value="ALDH-like"/>
    <property type="match status" value="1"/>
</dbReference>
<dbReference type="PROSITE" id="PS00070">
    <property type="entry name" value="ALDEHYDE_DEHYDR_CYS"/>
    <property type="match status" value="1"/>
</dbReference>
<dbReference type="GO" id="GO:0010133">
    <property type="term" value="P:L-proline catabolic process to L-glutamate"/>
    <property type="evidence" value="ECO:0007669"/>
    <property type="project" value="UniProtKB-UniPathway"/>
</dbReference>
<evidence type="ECO:0000313" key="10">
    <source>
        <dbReference type="EMBL" id="CAB4339117.1"/>
    </source>
</evidence>
<sequence>MATKNGHTPLFPVTPTAPWSFAKGSDERARTDKALSEIRATSYDIPNVIGSTEVRTGNTMPVVTPHDHSHTLGQVHKAGPGETQAAIDAALDAATWWSRVPWEERVAPFVRAADMLELGPWREKLNAATMLELSKTTYQADIDAACETLDFIRFNIANMLKMYAEQPSSSPGAWNRIEYRPLEGFVFAVSPFNFTCMNNLAFGPAALGNTVVWKPAESASLVAHFSLQLLREAGLPDGVINVVYGHGQDIGPTAIASPHLSSVHFTGSTATFQSLWKQVGNNIENYRNYPRIIGETGGKDFILVHSSARLDEVAAACIRGAYEYQGQKCSAASRLYAPKSMWPALRERLIEMTNQVVVGDPTLPETYVGAVINERQFRKHEATLAAARSEGVVVVGGNTDDSKGWFVDPTILEVSDPLSKYMTEEHFAPILTVYVYDDNKWDDVLKLVDTSTVYGLTGAVFAQDFKAIEQADYALRYSAGNFYINDKPTGSVVGQQPFGGARASGTNDKAGSLWSAIRFASPRTTKVNNMPVTDFGYPHLDRK</sequence>
<dbReference type="FunFam" id="3.40.605.10:FF:000006">
    <property type="entry name" value="1-pyrroline-5-carboxylate dehydrogenase"/>
    <property type="match status" value="1"/>
</dbReference>
<dbReference type="FunFam" id="3.40.309.10:FF:000005">
    <property type="entry name" value="1-pyrroline-5-carboxylate dehydrogenase 1"/>
    <property type="match status" value="1"/>
</dbReference>
<protein>
    <recommendedName>
        <fullName evidence="7">L-glutamate gamma-semialdehyde dehydrogenase</fullName>
        <ecNumber evidence="3">1.2.1.88</ecNumber>
    </recommendedName>
    <alternativeName>
        <fullName evidence="7">L-glutamate gamma-semialdehyde dehydrogenase</fullName>
    </alternativeName>
</protein>
<dbReference type="EC" id="1.2.1.88" evidence="3"/>
<accession>A0A6J5ZDF7</accession>
<dbReference type="PANTHER" id="PTHR42862:SF1">
    <property type="entry name" value="DELTA-1-PYRROLINE-5-CARBOXYLATE DEHYDROGENASE 2, ISOFORM A-RELATED"/>
    <property type="match status" value="1"/>
</dbReference>
<dbReference type="InterPro" id="IPR016161">
    <property type="entry name" value="Ald_DH/histidinol_DH"/>
</dbReference>
<dbReference type="PANTHER" id="PTHR42862">
    <property type="entry name" value="DELTA-1-PYRROLINE-5-CARBOXYLATE DEHYDROGENASE 1, ISOFORM A-RELATED"/>
    <property type="match status" value="1"/>
</dbReference>